<evidence type="ECO:0000313" key="2">
    <source>
        <dbReference type="Proteomes" id="UP000215335"/>
    </source>
</evidence>
<evidence type="ECO:0000313" key="1">
    <source>
        <dbReference type="EMBL" id="OXU28310.1"/>
    </source>
</evidence>
<proteinExistence type="predicted"/>
<gene>
    <name evidence="1" type="ORF">TSAR_013192</name>
</gene>
<keyword evidence="2" id="KW-1185">Reference proteome</keyword>
<organism evidence="1 2">
    <name type="scientific">Trichomalopsis sarcophagae</name>
    <dbReference type="NCBI Taxonomy" id="543379"/>
    <lineage>
        <taxon>Eukaryota</taxon>
        <taxon>Metazoa</taxon>
        <taxon>Ecdysozoa</taxon>
        <taxon>Arthropoda</taxon>
        <taxon>Hexapoda</taxon>
        <taxon>Insecta</taxon>
        <taxon>Pterygota</taxon>
        <taxon>Neoptera</taxon>
        <taxon>Endopterygota</taxon>
        <taxon>Hymenoptera</taxon>
        <taxon>Apocrita</taxon>
        <taxon>Proctotrupomorpha</taxon>
        <taxon>Chalcidoidea</taxon>
        <taxon>Pteromalidae</taxon>
        <taxon>Pteromalinae</taxon>
        <taxon>Trichomalopsis</taxon>
    </lineage>
</organism>
<name>A0A232FCU2_9HYME</name>
<sequence>MEVYTAAPFEPFTLSAALSKRTRASANIEPAANIGLTNKSNILQRSALKNPIYPQRPPRTRETLGSRDYETLIFCRAL</sequence>
<comment type="caution">
    <text evidence="1">The sequence shown here is derived from an EMBL/GenBank/DDBJ whole genome shotgun (WGS) entry which is preliminary data.</text>
</comment>
<accession>A0A232FCU2</accession>
<protein>
    <submittedName>
        <fullName evidence="1">Uncharacterized protein</fullName>
    </submittedName>
</protein>
<dbReference type="AlphaFoldDB" id="A0A232FCU2"/>
<dbReference type="Proteomes" id="UP000215335">
    <property type="component" value="Unassembled WGS sequence"/>
</dbReference>
<dbReference type="EMBL" id="NNAY01000448">
    <property type="protein sequence ID" value="OXU28310.1"/>
    <property type="molecule type" value="Genomic_DNA"/>
</dbReference>
<reference evidence="1 2" key="1">
    <citation type="journal article" date="2017" name="Curr. Biol.">
        <title>The Evolution of Venom by Co-option of Single-Copy Genes.</title>
        <authorList>
            <person name="Martinson E.O."/>
            <person name="Mrinalini"/>
            <person name="Kelkar Y.D."/>
            <person name="Chang C.H."/>
            <person name="Werren J.H."/>
        </authorList>
    </citation>
    <scope>NUCLEOTIDE SEQUENCE [LARGE SCALE GENOMIC DNA]</scope>
    <source>
        <strain evidence="1 2">Alberta</strain>
        <tissue evidence="1">Whole body</tissue>
    </source>
</reference>